<dbReference type="Proteomes" id="UP001243195">
    <property type="component" value="Unassembled WGS sequence"/>
</dbReference>
<accession>A0AAW8JNY2</accession>
<dbReference type="AlphaFoldDB" id="A0AAW8JNY2"/>
<dbReference type="NCBIfam" id="TIGR03696">
    <property type="entry name" value="Rhs_assc_core"/>
    <property type="match status" value="1"/>
</dbReference>
<evidence type="ECO:0000313" key="2">
    <source>
        <dbReference type="Proteomes" id="UP001243195"/>
    </source>
</evidence>
<dbReference type="Gene3D" id="2.180.10.10">
    <property type="entry name" value="RHS repeat-associated core"/>
    <property type="match status" value="1"/>
</dbReference>
<gene>
    <name evidence="1" type="ORF">RFH51_17540</name>
</gene>
<dbReference type="EMBL" id="JAVIDA010000038">
    <property type="protein sequence ID" value="MDQ9073255.1"/>
    <property type="molecule type" value="Genomic_DNA"/>
</dbReference>
<dbReference type="InterPro" id="IPR022385">
    <property type="entry name" value="Rhs_assc_core"/>
</dbReference>
<name>A0AAW8JNY2_9GAMM</name>
<organism evidence="1 2">
    <name type="scientific">Acinetobacter gerneri</name>
    <dbReference type="NCBI Taxonomy" id="202952"/>
    <lineage>
        <taxon>Bacteria</taxon>
        <taxon>Pseudomonadati</taxon>
        <taxon>Pseudomonadota</taxon>
        <taxon>Gammaproteobacteria</taxon>
        <taxon>Moraxellales</taxon>
        <taxon>Moraxellaceae</taxon>
        <taxon>Acinetobacter</taxon>
    </lineage>
</organism>
<proteinExistence type="predicted"/>
<comment type="caution">
    <text evidence="1">The sequence shown here is derived from an EMBL/GenBank/DDBJ whole genome shotgun (WGS) entry which is preliminary data.</text>
</comment>
<protein>
    <submittedName>
        <fullName evidence="1">RHS repeat-associated core domain-containing protein</fullName>
    </submittedName>
</protein>
<evidence type="ECO:0000313" key="1">
    <source>
        <dbReference type="EMBL" id="MDQ9073255.1"/>
    </source>
</evidence>
<reference evidence="1" key="1">
    <citation type="submission" date="2023-08" db="EMBL/GenBank/DDBJ databases">
        <title>Emergence of clinically-relevant ST2 carbapenem-resistant Acinetobacter baumannii strains in hospital sewages in Zhejiang, East of China.</title>
        <authorList>
            <person name="Kaichao C."/>
            <person name="Zhang R."/>
        </authorList>
    </citation>
    <scope>NUCLEOTIDE SEQUENCE</scope>
    <source>
        <strain evidence="1">M-SY-60</strain>
    </source>
</reference>
<sequence length="43" mass="4906">MGLHYNRYRYCAPYVGRFISKDPIGVLGGYNNYQYAPMGLAKS</sequence>